<comment type="caution">
    <text evidence="1">The sequence shown here is derived from an EMBL/GenBank/DDBJ whole genome shotgun (WGS) entry which is preliminary data.</text>
</comment>
<dbReference type="InParanoid" id="A0A1C7NHP3"/>
<evidence type="ECO:0000313" key="2">
    <source>
        <dbReference type="Proteomes" id="UP000093000"/>
    </source>
</evidence>
<dbReference type="EMBL" id="LUGH01000148">
    <property type="protein sequence ID" value="OBZ88500.1"/>
    <property type="molecule type" value="Genomic_DNA"/>
</dbReference>
<dbReference type="OrthoDB" id="2217590at2759"/>
<name>A0A1C7NHP3_9FUNG</name>
<dbReference type="AlphaFoldDB" id="A0A1C7NHP3"/>
<organism evidence="1 2">
    <name type="scientific">Choanephora cucurbitarum</name>
    <dbReference type="NCBI Taxonomy" id="101091"/>
    <lineage>
        <taxon>Eukaryota</taxon>
        <taxon>Fungi</taxon>
        <taxon>Fungi incertae sedis</taxon>
        <taxon>Mucoromycota</taxon>
        <taxon>Mucoromycotina</taxon>
        <taxon>Mucoromycetes</taxon>
        <taxon>Mucorales</taxon>
        <taxon>Mucorineae</taxon>
        <taxon>Choanephoraceae</taxon>
        <taxon>Choanephoroideae</taxon>
        <taxon>Choanephora</taxon>
    </lineage>
</organism>
<keyword evidence="2" id="KW-1185">Reference proteome</keyword>
<sequence length="489" mass="56196">MSLINLPDEILLLMLCSLLNGKDRYALATSSKKLWSVATRVLKKSFILRTKISALDLRRITALVIEDKQHKPDLIKHVLKYAVNLQSITFCQQKISFREAEVFMIVERNCTFFVPATAYNPLMLALEESENRHVRIEIVQSQLDNIQTPEELKEKLKMLKDAEKAKYVRDNSLNVRLKDNLSHIIQSYVDLLFSPKELVLNKSFYPNEKVDTAKKANEMIPFSARFLESVVVMARHWFFITSFCIFVHEKKLDDCSDDSRVGVQEDSVALIRKKTRAGKDFFELTIRFSNVELLCTSGFFCHVNRSSITPFFGSSIQNLPKDIVESYGTVYSKDIFIPKKEAPFVKTTRLLNQYIKKQSVKKWMLISQRFEKQGLSPAHPLHLKTDNKVQEAASLVLNIFAYKSIDRASLKQAKSNLGRLPESSLTASGKLVKHYINTLNQQRRFSVEKFEEKELKKDMLSIYEGALAEAVKRQNASLTKKASSLYNKT</sequence>
<accession>A0A1C7NHP3</accession>
<protein>
    <recommendedName>
        <fullName evidence="3">F-box domain-containing protein</fullName>
    </recommendedName>
</protein>
<evidence type="ECO:0000313" key="1">
    <source>
        <dbReference type="EMBL" id="OBZ88500.1"/>
    </source>
</evidence>
<evidence type="ECO:0008006" key="3">
    <source>
        <dbReference type="Google" id="ProtNLM"/>
    </source>
</evidence>
<reference evidence="1 2" key="1">
    <citation type="submission" date="2016-03" db="EMBL/GenBank/DDBJ databases">
        <title>Choanephora cucurbitarum.</title>
        <authorList>
            <person name="Min B."/>
            <person name="Park H."/>
            <person name="Park J.-H."/>
            <person name="Shin H.-D."/>
            <person name="Choi I.-G."/>
        </authorList>
    </citation>
    <scope>NUCLEOTIDE SEQUENCE [LARGE SCALE GENOMIC DNA]</scope>
    <source>
        <strain evidence="1 2">KUS-F28377</strain>
    </source>
</reference>
<gene>
    <name evidence="1" type="ORF">A0J61_03448</name>
</gene>
<proteinExistence type="predicted"/>
<dbReference type="Proteomes" id="UP000093000">
    <property type="component" value="Unassembled WGS sequence"/>
</dbReference>